<dbReference type="Proteomes" id="UP000053105">
    <property type="component" value="Unassembled WGS sequence"/>
</dbReference>
<keyword evidence="2" id="KW-0963">Cytoplasm</keyword>
<feature type="region of interest" description="Disordered" evidence="4">
    <location>
        <begin position="1"/>
        <end position="91"/>
    </location>
</feature>
<dbReference type="FunFam" id="1.25.40.180:FF:000039">
    <property type="entry name" value="Uncharacterized protein, isoform B"/>
    <property type="match status" value="1"/>
</dbReference>
<dbReference type="GO" id="GO:0006446">
    <property type="term" value="P:regulation of translational initiation"/>
    <property type="evidence" value="ECO:0007669"/>
    <property type="project" value="TreeGrafter"/>
</dbReference>
<feature type="compositionally biased region" description="Low complexity" evidence="4">
    <location>
        <begin position="13"/>
        <end position="31"/>
    </location>
</feature>
<dbReference type="InterPro" id="IPR003890">
    <property type="entry name" value="MIF4G-like_typ-3"/>
</dbReference>
<evidence type="ECO:0000256" key="1">
    <source>
        <dbReference type="ARBA" id="ARBA00004496"/>
    </source>
</evidence>
<accession>A0A0M8ZQ02</accession>
<proteinExistence type="predicted"/>
<evidence type="ECO:0000259" key="5">
    <source>
        <dbReference type="Pfam" id="PF02854"/>
    </source>
</evidence>
<gene>
    <name evidence="6" type="ORF">WN51_04053</name>
</gene>
<dbReference type="GO" id="GO:0003743">
    <property type="term" value="F:translation initiation factor activity"/>
    <property type="evidence" value="ECO:0007669"/>
    <property type="project" value="UniProtKB-KW"/>
</dbReference>
<dbReference type="PANTHER" id="PTHR23254">
    <property type="entry name" value="EIF4G DOMAIN PROTEIN"/>
    <property type="match status" value="1"/>
</dbReference>
<evidence type="ECO:0000313" key="6">
    <source>
        <dbReference type="EMBL" id="KOX68567.1"/>
    </source>
</evidence>
<dbReference type="AlphaFoldDB" id="A0A0M8ZQ02"/>
<keyword evidence="3" id="KW-0810">Translation regulation</keyword>
<dbReference type="STRING" id="166423.A0A0M8ZQ02"/>
<dbReference type="InterPro" id="IPR051367">
    <property type="entry name" value="mRNA_TranslReg/HistoneTransl"/>
</dbReference>
<evidence type="ECO:0000256" key="2">
    <source>
        <dbReference type="ARBA" id="ARBA00022490"/>
    </source>
</evidence>
<keyword evidence="6" id="KW-0396">Initiation factor</keyword>
<dbReference type="GO" id="GO:0003723">
    <property type="term" value="F:RNA binding"/>
    <property type="evidence" value="ECO:0007669"/>
    <property type="project" value="InterPro"/>
</dbReference>
<protein>
    <submittedName>
        <fullName evidence="6">CBP80/20-dependent translation initiation factor</fullName>
    </submittedName>
</protein>
<dbReference type="Gene3D" id="1.25.40.180">
    <property type="match status" value="1"/>
</dbReference>
<feature type="domain" description="MIF4G" evidence="5">
    <location>
        <begin position="270"/>
        <end position="416"/>
    </location>
</feature>
<dbReference type="InterPro" id="IPR016024">
    <property type="entry name" value="ARM-type_fold"/>
</dbReference>
<keyword evidence="7" id="KW-1185">Reference proteome</keyword>
<evidence type="ECO:0000313" key="7">
    <source>
        <dbReference type="Proteomes" id="UP000053105"/>
    </source>
</evidence>
<comment type="subcellular location">
    <subcellularLocation>
        <location evidence="1">Cytoplasm</location>
    </subcellularLocation>
</comment>
<keyword evidence="6" id="KW-0648">Protein biosynthesis</keyword>
<feature type="compositionally biased region" description="Polar residues" evidence="4">
    <location>
        <begin position="52"/>
        <end position="62"/>
    </location>
</feature>
<dbReference type="PANTHER" id="PTHR23254:SF16">
    <property type="entry name" value="CBP80_20-DEPENDENT TRANSLATION INITIATION FACTOR"/>
    <property type="match status" value="1"/>
</dbReference>
<dbReference type="EMBL" id="KQ435922">
    <property type="protein sequence ID" value="KOX68567.1"/>
    <property type="molecule type" value="Genomic_DNA"/>
</dbReference>
<dbReference type="Pfam" id="PF02854">
    <property type="entry name" value="MIF4G"/>
    <property type="match status" value="1"/>
</dbReference>
<feature type="non-terminal residue" evidence="6">
    <location>
        <position position="1"/>
    </location>
</feature>
<feature type="compositionally biased region" description="Basic and acidic residues" evidence="4">
    <location>
        <begin position="66"/>
        <end position="79"/>
    </location>
</feature>
<evidence type="ECO:0000256" key="3">
    <source>
        <dbReference type="ARBA" id="ARBA00022845"/>
    </source>
</evidence>
<name>A0A0M8ZQ02_9HYME</name>
<organism evidence="6 7">
    <name type="scientific">Melipona quadrifasciata</name>
    <dbReference type="NCBI Taxonomy" id="166423"/>
    <lineage>
        <taxon>Eukaryota</taxon>
        <taxon>Metazoa</taxon>
        <taxon>Ecdysozoa</taxon>
        <taxon>Arthropoda</taxon>
        <taxon>Hexapoda</taxon>
        <taxon>Insecta</taxon>
        <taxon>Pterygota</taxon>
        <taxon>Neoptera</taxon>
        <taxon>Endopterygota</taxon>
        <taxon>Hymenoptera</taxon>
        <taxon>Apocrita</taxon>
        <taxon>Aculeata</taxon>
        <taxon>Apoidea</taxon>
        <taxon>Anthophila</taxon>
        <taxon>Apidae</taxon>
        <taxon>Melipona</taxon>
    </lineage>
</organism>
<feature type="region of interest" description="Disordered" evidence="4">
    <location>
        <begin position="112"/>
        <end position="163"/>
    </location>
</feature>
<dbReference type="GO" id="GO:0008494">
    <property type="term" value="F:translation activator activity"/>
    <property type="evidence" value="ECO:0007669"/>
    <property type="project" value="TreeGrafter"/>
</dbReference>
<dbReference type="OrthoDB" id="565552at2759"/>
<evidence type="ECO:0000256" key="4">
    <source>
        <dbReference type="SAM" id="MobiDB-lite"/>
    </source>
</evidence>
<dbReference type="GO" id="GO:0005829">
    <property type="term" value="C:cytosol"/>
    <property type="evidence" value="ECO:0007669"/>
    <property type="project" value="TreeGrafter"/>
</dbReference>
<feature type="compositionally biased region" description="Low complexity" evidence="4">
    <location>
        <begin position="112"/>
        <end position="124"/>
    </location>
</feature>
<dbReference type="SUPFAM" id="SSF48371">
    <property type="entry name" value="ARM repeat"/>
    <property type="match status" value="1"/>
</dbReference>
<reference evidence="6 7" key="1">
    <citation type="submission" date="2015-07" db="EMBL/GenBank/DDBJ databases">
        <title>The genome of Melipona quadrifasciata.</title>
        <authorList>
            <person name="Pan H."/>
            <person name="Kapheim K."/>
        </authorList>
    </citation>
    <scope>NUCLEOTIDE SEQUENCE [LARGE SCALE GENOMIC DNA]</scope>
    <source>
        <strain evidence="6">0111107301</strain>
        <tissue evidence="6">Whole body</tissue>
    </source>
</reference>
<feature type="compositionally biased region" description="Polar residues" evidence="4">
    <location>
        <begin position="135"/>
        <end position="157"/>
    </location>
</feature>
<sequence>ILQMRDAIPQKGNNNNNNNNSNNNNNNNNNNVTTLKSKPSLEIYRPPGGRTEGTTANTTNPRLNVHAKEFTMKQNDSHPSKSRTNASERSPYYLQHSKSSGNVHRYLYAQQQQQIQHTLQQQHHQTSRHSHNQSGHHSTGSALRQSHPLDTSASSGNILHGSGRVHFNMDQNDVKANAAKPARLTKSLSFVSTYGLKRSKSLNAADVMAAKAVNISDASELGKFPPVIQDTLLRAIEDPNLLNARALMELVRHILIKTNFKVMRKYFLMQKETKETFLESLLNICQQWYQDRIKMLYDGSNYRYSAFMTFLNEMYCQLKRRQLQLKTQQEGVPPGRVLLTLLWKCCQDCLQPPIVNSLTEPDSLFFILTCIGKDLDTELPAQLQQLLRNLRDAFLAEERILPSVRKTLLQLIELHAAHWQLPAPAVVYYYPGSTSK</sequence>